<feature type="transmembrane region" description="Helical" evidence="6">
    <location>
        <begin position="347"/>
        <end position="368"/>
    </location>
</feature>
<dbReference type="RefSeq" id="WP_138366354.1">
    <property type="nucleotide sequence ID" value="NZ_VCEJ01000004.1"/>
</dbReference>
<reference evidence="7 8" key="1">
    <citation type="submission" date="2019-05" db="EMBL/GenBank/DDBJ databases">
        <authorList>
            <person name="Qu J.-H."/>
        </authorList>
    </citation>
    <scope>NUCLEOTIDE SEQUENCE [LARGE SCALE GENOMIC DNA]</scope>
    <source>
        <strain evidence="7 8">T17</strain>
    </source>
</reference>
<sequence>MSAENAAALKKVLKPIHLWAIAVGLVISGEYFGWNYGWGVSGTVGFLIATLIITVMYVTFIFSFTELTTSIPQAGGPFSYAHKAFGWWGGLIAGYATLVEFLVTPPAIAFALGSYTHFLYPTLNVLDVAFACYGIFILINLLGIKESAMFSLVVTLLAVVELLIYIGIVLPHFSYETFVTDPMPFGWPGVFAALPFAIWFYLAIEGVAMVAEEVEDPKRTISLGYIYGILTLVVLALAVMIFTGGIASWKDLSKIDYPLPAALSIVLGRDSGLTHLFASLGLFGLIASFHGTVIGYSRQIFALARSGFLPSFLGDVNARFQTPHWALLAGGAAGCVALMLGTTDQVIILAALGAVVMYMISMVALFVLRKKQPLLERPFTVPLYPYFPAIALIISSICLVAIVYYNVMMSVWFFSGLIVVTILFILTGRHKSI</sequence>
<dbReference type="OrthoDB" id="9810109at2"/>
<feature type="transmembrane region" description="Helical" evidence="6">
    <location>
        <begin position="325"/>
        <end position="341"/>
    </location>
</feature>
<evidence type="ECO:0000256" key="6">
    <source>
        <dbReference type="SAM" id="Phobius"/>
    </source>
</evidence>
<feature type="transmembrane region" description="Helical" evidence="6">
    <location>
        <begin position="85"/>
        <end position="112"/>
    </location>
</feature>
<keyword evidence="8" id="KW-1185">Reference proteome</keyword>
<evidence type="ECO:0000256" key="5">
    <source>
        <dbReference type="ARBA" id="ARBA00023136"/>
    </source>
</evidence>
<dbReference type="AlphaFoldDB" id="A0A5R9KXF7"/>
<dbReference type="Gene3D" id="1.20.1740.10">
    <property type="entry name" value="Amino acid/polyamine transporter I"/>
    <property type="match status" value="1"/>
</dbReference>
<proteinExistence type="predicted"/>
<keyword evidence="2" id="KW-1003">Cell membrane</keyword>
<dbReference type="InterPro" id="IPR050367">
    <property type="entry name" value="APC_superfamily"/>
</dbReference>
<feature type="transmembrane region" description="Helical" evidence="6">
    <location>
        <begin position="383"/>
        <end position="405"/>
    </location>
</feature>
<feature type="transmembrane region" description="Helical" evidence="6">
    <location>
        <begin position="185"/>
        <end position="204"/>
    </location>
</feature>
<keyword evidence="3 6" id="KW-0812">Transmembrane</keyword>
<dbReference type="InterPro" id="IPR002293">
    <property type="entry name" value="AA/rel_permease1"/>
</dbReference>
<dbReference type="Proteomes" id="UP000306402">
    <property type="component" value="Unassembled WGS sequence"/>
</dbReference>
<evidence type="ECO:0000256" key="3">
    <source>
        <dbReference type="ARBA" id="ARBA00022692"/>
    </source>
</evidence>
<organism evidence="7 8">
    <name type="scientific">Dyadobacter luticola</name>
    <dbReference type="NCBI Taxonomy" id="1979387"/>
    <lineage>
        <taxon>Bacteria</taxon>
        <taxon>Pseudomonadati</taxon>
        <taxon>Bacteroidota</taxon>
        <taxon>Cytophagia</taxon>
        <taxon>Cytophagales</taxon>
        <taxon>Spirosomataceae</taxon>
        <taxon>Dyadobacter</taxon>
    </lineage>
</organism>
<dbReference type="EMBL" id="VCEJ01000004">
    <property type="protein sequence ID" value="TLV00982.1"/>
    <property type="molecule type" value="Genomic_DNA"/>
</dbReference>
<gene>
    <name evidence="7" type="primary">eat</name>
    <name evidence="7" type="ORF">FEN17_16085</name>
</gene>
<feature type="transmembrane region" description="Helical" evidence="6">
    <location>
        <begin position="118"/>
        <end position="142"/>
    </location>
</feature>
<comment type="subcellular location">
    <subcellularLocation>
        <location evidence="1">Cell membrane</location>
        <topology evidence="1">Multi-pass membrane protein</topology>
    </subcellularLocation>
</comment>
<dbReference type="GO" id="GO:0022857">
    <property type="term" value="F:transmembrane transporter activity"/>
    <property type="evidence" value="ECO:0007669"/>
    <property type="project" value="InterPro"/>
</dbReference>
<dbReference type="PANTHER" id="PTHR42770:SF7">
    <property type="entry name" value="MEMBRANE PROTEIN"/>
    <property type="match status" value="1"/>
</dbReference>
<dbReference type="InterPro" id="IPR004757">
    <property type="entry name" value="EtNH_permease"/>
</dbReference>
<feature type="transmembrane region" description="Helical" evidence="6">
    <location>
        <begin position="225"/>
        <end position="249"/>
    </location>
</feature>
<accession>A0A5R9KXF7</accession>
<evidence type="ECO:0000256" key="4">
    <source>
        <dbReference type="ARBA" id="ARBA00022989"/>
    </source>
</evidence>
<comment type="caution">
    <text evidence="7">The sequence shown here is derived from an EMBL/GenBank/DDBJ whole genome shotgun (WGS) entry which is preliminary data.</text>
</comment>
<feature type="transmembrane region" description="Helical" evidence="6">
    <location>
        <begin position="44"/>
        <end position="64"/>
    </location>
</feature>
<feature type="transmembrane region" description="Helical" evidence="6">
    <location>
        <begin position="149"/>
        <end position="173"/>
    </location>
</feature>
<dbReference type="PANTHER" id="PTHR42770">
    <property type="entry name" value="AMINO ACID TRANSPORTER-RELATED"/>
    <property type="match status" value="1"/>
</dbReference>
<dbReference type="PIRSF" id="PIRSF006060">
    <property type="entry name" value="AA_transporter"/>
    <property type="match status" value="1"/>
</dbReference>
<feature type="transmembrane region" description="Helical" evidence="6">
    <location>
        <begin position="276"/>
        <end position="296"/>
    </location>
</feature>
<keyword evidence="4 6" id="KW-1133">Transmembrane helix</keyword>
<protein>
    <submittedName>
        <fullName evidence="7">Ethanolamine permease</fullName>
    </submittedName>
</protein>
<keyword evidence="5 6" id="KW-0472">Membrane</keyword>
<evidence type="ECO:0000256" key="2">
    <source>
        <dbReference type="ARBA" id="ARBA00022475"/>
    </source>
</evidence>
<name>A0A5R9KXF7_9BACT</name>
<feature type="transmembrane region" description="Helical" evidence="6">
    <location>
        <begin position="411"/>
        <end position="428"/>
    </location>
</feature>
<dbReference type="Pfam" id="PF13520">
    <property type="entry name" value="AA_permease_2"/>
    <property type="match status" value="1"/>
</dbReference>
<evidence type="ECO:0000256" key="1">
    <source>
        <dbReference type="ARBA" id="ARBA00004651"/>
    </source>
</evidence>
<dbReference type="NCBIfam" id="TIGR00908">
    <property type="entry name" value="2A0305"/>
    <property type="match status" value="1"/>
</dbReference>
<dbReference type="GO" id="GO:0005886">
    <property type="term" value="C:plasma membrane"/>
    <property type="evidence" value="ECO:0007669"/>
    <property type="project" value="UniProtKB-SubCell"/>
</dbReference>
<evidence type="ECO:0000313" key="8">
    <source>
        <dbReference type="Proteomes" id="UP000306402"/>
    </source>
</evidence>
<evidence type="ECO:0000313" key="7">
    <source>
        <dbReference type="EMBL" id="TLV00982.1"/>
    </source>
</evidence>
<feature type="transmembrane region" description="Helical" evidence="6">
    <location>
        <begin position="12"/>
        <end position="32"/>
    </location>
</feature>